<gene>
    <name evidence="1" type="ORF">TrRE_jg12557</name>
</gene>
<sequence length="171" mass="18223">MSLSELDPTTISTTPLPANVLATFVGTVVSTNLIATKALAPTRQKAAPRQAGRPAGLHDLSLKCLTLGFLVPWICRVPIFDHPLQSYLALSLFFSPLLTSPPPQAEGSSPADLETLYASKLAALLFGCLILPLDHGMQEQRFPAVFILAIWAADAFDLVHKTLFLGGCGQG</sequence>
<evidence type="ECO:0000313" key="2">
    <source>
        <dbReference type="Proteomes" id="UP001165082"/>
    </source>
</evidence>
<dbReference type="AlphaFoldDB" id="A0A9W7DQ54"/>
<comment type="caution">
    <text evidence="1">The sequence shown here is derived from an EMBL/GenBank/DDBJ whole genome shotgun (WGS) entry which is preliminary data.</text>
</comment>
<evidence type="ECO:0000313" key="1">
    <source>
        <dbReference type="EMBL" id="GMH50255.1"/>
    </source>
</evidence>
<organism evidence="1 2">
    <name type="scientific">Triparma retinervis</name>
    <dbReference type="NCBI Taxonomy" id="2557542"/>
    <lineage>
        <taxon>Eukaryota</taxon>
        <taxon>Sar</taxon>
        <taxon>Stramenopiles</taxon>
        <taxon>Ochrophyta</taxon>
        <taxon>Bolidophyceae</taxon>
        <taxon>Parmales</taxon>
        <taxon>Triparmaceae</taxon>
        <taxon>Triparma</taxon>
    </lineage>
</organism>
<name>A0A9W7DQ54_9STRA</name>
<keyword evidence="2" id="KW-1185">Reference proteome</keyword>
<dbReference type="EMBL" id="BRXZ01004508">
    <property type="protein sequence ID" value="GMH50255.1"/>
    <property type="molecule type" value="Genomic_DNA"/>
</dbReference>
<dbReference type="Proteomes" id="UP001165082">
    <property type="component" value="Unassembled WGS sequence"/>
</dbReference>
<accession>A0A9W7DQ54</accession>
<protein>
    <submittedName>
        <fullName evidence="1">Uncharacterized protein</fullName>
    </submittedName>
</protein>
<proteinExistence type="predicted"/>
<reference evidence="1" key="1">
    <citation type="submission" date="2022-07" db="EMBL/GenBank/DDBJ databases">
        <title>Genome analysis of Parmales, a sister group of diatoms, reveals the evolutionary specialization of diatoms from phago-mixotrophs to photoautotrophs.</title>
        <authorList>
            <person name="Ban H."/>
            <person name="Sato S."/>
            <person name="Yoshikawa S."/>
            <person name="Kazumasa Y."/>
            <person name="Nakamura Y."/>
            <person name="Ichinomiya M."/>
            <person name="Saitoh K."/>
            <person name="Sato N."/>
            <person name="Blanc-Mathieu R."/>
            <person name="Endo H."/>
            <person name="Kuwata A."/>
            <person name="Ogata H."/>
        </authorList>
    </citation>
    <scope>NUCLEOTIDE SEQUENCE</scope>
</reference>